<gene>
    <name evidence="2" type="ordered locus">Psta_2414</name>
</gene>
<dbReference type="Proteomes" id="UP000001887">
    <property type="component" value="Chromosome"/>
</dbReference>
<keyword evidence="2" id="KW-0223">Dioxygenase</keyword>
<dbReference type="HOGENOM" id="CLU_046006_12_4_0"/>
<organism evidence="2 3">
    <name type="scientific">Pirellula staleyi (strain ATCC 27377 / DSM 6068 / ICPB 4128)</name>
    <name type="common">Pirella staleyi</name>
    <dbReference type="NCBI Taxonomy" id="530564"/>
    <lineage>
        <taxon>Bacteria</taxon>
        <taxon>Pseudomonadati</taxon>
        <taxon>Planctomycetota</taxon>
        <taxon>Planctomycetia</taxon>
        <taxon>Pirellulales</taxon>
        <taxon>Pirellulaceae</taxon>
        <taxon>Pirellula</taxon>
    </lineage>
</organism>
<evidence type="ECO:0000259" key="1">
    <source>
        <dbReference type="PROSITE" id="PS51819"/>
    </source>
</evidence>
<dbReference type="Pfam" id="PF00903">
    <property type="entry name" value="Glyoxalase"/>
    <property type="match status" value="1"/>
</dbReference>
<dbReference type="STRING" id="530564.Psta_2414"/>
<evidence type="ECO:0000313" key="3">
    <source>
        <dbReference type="Proteomes" id="UP000001887"/>
    </source>
</evidence>
<dbReference type="Gene3D" id="3.10.180.10">
    <property type="entry name" value="2,3-Dihydroxybiphenyl 1,2-Dioxygenase, domain 1"/>
    <property type="match status" value="1"/>
</dbReference>
<keyword evidence="2" id="KW-0560">Oxidoreductase</keyword>
<accession>D2R4L8</accession>
<evidence type="ECO:0000313" key="2">
    <source>
        <dbReference type="EMBL" id="ADB17084.1"/>
    </source>
</evidence>
<dbReference type="KEGG" id="psl:Psta_2414"/>
<dbReference type="PROSITE" id="PS51819">
    <property type="entry name" value="VOC"/>
    <property type="match status" value="1"/>
</dbReference>
<dbReference type="InterPro" id="IPR004360">
    <property type="entry name" value="Glyas_Fos-R_dOase_dom"/>
</dbReference>
<reference evidence="2 3" key="1">
    <citation type="journal article" date="2009" name="Stand. Genomic Sci.">
        <title>Complete genome sequence of Pirellula staleyi type strain (ATCC 27377).</title>
        <authorList>
            <person name="Clum A."/>
            <person name="Tindall B.J."/>
            <person name="Sikorski J."/>
            <person name="Ivanova N."/>
            <person name="Mavrommatis K."/>
            <person name="Lucas S."/>
            <person name="Glavina del Rio T."/>
            <person name="Nolan M."/>
            <person name="Chen F."/>
            <person name="Tice H."/>
            <person name="Pitluck S."/>
            <person name="Cheng J.F."/>
            <person name="Chertkov O."/>
            <person name="Brettin T."/>
            <person name="Han C."/>
            <person name="Detter J.C."/>
            <person name="Kuske C."/>
            <person name="Bruce D."/>
            <person name="Goodwin L."/>
            <person name="Ovchinikova G."/>
            <person name="Pati A."/>
            <person name="Mikhailova N."/>
            <person name="Chen A."/>
            <person name="Palaniappan K."/>
            <person name="Land M."/>
            <person name="Hauser L."/>
            <person name="Chang Y.J."/>
            <person name="Jeffries C.D."/>
            <person name="Chain P."/>
            <person name="Rohde M."/>
            <person name="Goker M."/>
            <person name="Bristow J."/>
            <person name="Eisen J.A."/>
            <person name="Markowitz V."/>
            <person name="Hugenholtz P."/>
            <person name="Kyrpides N.C."/>
            <person name="Klenk H.P."/>
            <person name="Lapidus A."/>
        </authorList>
    </citation>
    <scope>NUCLEOTIDE SEQUENCE [LARGE SCALE GENOMIC DNA]</scope>
    <source>
        <strain evidence="3">ATCC 27377 / DSM 6068 / ICPB 4128</strain>
    </source>
</reference>
<dbReference type="EMBL" id="CP001848">
    <property type="protein sequence ID" value="ADB17084.1"/>
    <property type="molecule type" value="Genomic_DNA"/>
</dbReference>
<dbReference type="InterPro" id="IPR029068">
    <property type="entry name" value="Glyas_Bleomycin-R_OHBP_Dase"/>
</dbReference>
<name>D2R4L8_PIRSD</name>
<dbReference type="SUPFAM" id="SSF54593">
    <property type="entry name" value="Glyoxalase/Bleomycin resistance protein/Dihydroxybiphenyl dioxygenase"/>
    <property type="match status" value="1"/>
</dbReference>
<dbReference type="PANTHER" id="PTHR46142:SF3">
    <property type="entry name" value="F18B13.24 PROTEIN"/>
    <property type="match status" value="1"/>
</dbReference>
<dbReference type="GO" id="GO:0051213">
    <property type="term" value="F:dioxygenase activity"/>
    <property type="evidence" value="ECO:0007669"/>
    <property type="project" value="UniProtKB-KW"/>
</dbReference>
<dbReference type="PANTHER" id="PTHR46142">
    <property type="match status" value="1"/>
</dbReference>
<dbReference type="InterPro" id="IPR037523">
    <property type="entry name" value="VOC_core"/>
</dbReference>
<dbReference type="eggNOG" id="COG0346">
    <property type="taxonomic scope" value="Bacteria"/>
</dbReference>
<dbReference type="AlphaFoldDB" id="D2R4L8"/>
<proteinExistence type="predicted"/>
<keyword evidence="3" id="KW-1185">Reference proteome</keyword>
<sequence>MTTLPRAGDNCWMKTLQLNHVAIHVADVERSCQFYRDILQLESLPRPPFTFPGAWFRIGGDQELHLIGERKSEVLSHNRGNHYAMLVDDIDAWERHLTEVGAQFFPRRIRPDGAYQIFLCDPDGYYIELCTPPGAHQG</sequence>
<protein>
    <submittedName>
        <fullName evidence="2">Glyoxalase/bleomycin resistance protein/dioxygenase</fullName>
    </submittedName>
</protein>
<feature type="domain" description="VOC" evidence="1">
    <location>
        <begin position="17"/>
        <end position="132"/>
    </location>
</feature>